<dbReference type="OMA" id="NGHPLCK"/>
<sequence length="302" mass="34055">MPKKSNLLCYGGLPSLIPSASPPPVSRRPWCRLYATAHDAHDRNFSWPSSSSFTPYDIFRQDRGAPYSKSRFYDLVKAYHPDRPCNGHPLCRNLTPEVRLQRYHLVVAAHEILSDPAKRAAYDQFGTGWNLHPSRGPHAHPSWAATGPGPHGSIFNNATWEDWERWHKRHQGKQQQIVDHRTFVTFIFLLVLFGSAVQASWIGQLSTGYEDRLREVNEESVRLLAGRREATAKQMGSQKASVEHFLIRRDPSGFGLKGEEQPVYQEVLQSRNQQSSPLLQIEGPAKSSSPSVDAAVRPVNDS</sequence>
<evidence type="ECO:0000313" key="4">
    <source>
        <dbReference type="EMBL" id="EAW09728.1"/>
    </source>
</evidence>
<gene>
    <name evidence="4" type="ORF">ACLA_039430</name>
</gene>
<evidence type="ECO:0000256" key="1">
    <source>
        <dbReference type="SAM" id="MobiDB-lite"/>
    </source>
</evidence>
<name>A1CKQ4_ASPCL</name>
<dbReference type="Proteomes" id="UP000006701">
    <property type="component" value="Unassembled WGS sequence"/>
</dbReference>
<reference evidence="4 5" key="1">
    <citation type="journal article" date="2008" name="PLoS Genet.">
        <title>Genomic islands in the pathogenic filamentous fungus Aspergillus fumigatus.</title>
        <authorList>
            <person name="Fedorova N.D."/>
            <person name="Khaldi N."/>
            <person name="Joardar V.S."/>
            <person name="Maiti R."/>
            <person name="Amedeo P."/>
            <person name="Anderson M.J."/>
            <person name="Crabtree J."/>
            <person name="Silva J.C."/>
            <person name="Badger J.H."/>
            <person name="Albarraq A."/>
            <person name="Angiuoli S."/>
            <person name="Bussey H."/>
            <person name="Bowyer P."/>
            <person name="Cotty P.J."/>
            <person name="Dyer P.S."/>
            <person name="Egan A."/>
            <person name="Galens K."/>
            <person name="Fraser-Liggett C.M."/>
            <person name="Haas B.J."/>
            <person name="Inman J.M."/>
            <person name="Kent R."/>
            <person name="Lemieux S."/>
            <person name="Malavazi I."/>
            <person name="Orvis J."/>
            <person name="Roemer T."/>
            <person name="Ronning C.M."/>
            <person name="Sundaram J.P."/>
            <person name="Sutton G."/>
            <person name="Turner G."/>
            <person name="Venter J.C."/>
            <person name="White O.R."/>
            <person name="Whitty B.R."/>
            <person name="Youngman P."/>
            <person name="Wolfe K.H."/>
            <person name="Goldman G.H."/>
            <person name="Wortman J.R."/>
            <person name="Jiang B."/>
            <person name="Denning D.W."/>
            <person name="Nierman W.C."/>
        </authorList>
    </citation>
    <scope>NUCLEOTIDE SEQUENCE [LARGE SCALE GENOMIC DNA]</scope>
    <source>
        <strain evidence="5">ATCC 1007 / CBS 513.65 / DSM 816 / NCTC 3887 / NRRL 1</strain>
    </source>
</reference>
<dbReference type="CDD" id="cd06257">
    <property type="entry name" value="DnaJ"/>
    <property type="match status" value="1"/>
</dbReference>
<dbReference type="eggNOG" id="ENOG502S5BU">
    <property type="taxonomic scope" value="Eukaryota"/>
</dbReference>
<dbReference type="PANTHER" id="PTHR24074">
    <property type="entry name" value="CO-CHAPERONE PROTEIN DJLA"/>
    <property type="match status" value="1"/>
</dbReference>
<dbReference type="OrthoDB" id="17458at2759"/>
<dbReference type="VEuPathDB" id="FungiDB:ACLA_039430"/>
<dbReference type="InterPro" id="IPR018253">
    <property type="entry name" value="DnaJ_domain_CS"/>
</dbReference>
<dbReference type="HOGENOM" id="CLU_063296_2_0_1"/>
<keyword evidence="5" id="KW-1185">Reference proteome</keyword>
<keyword evidence="2" id="KW-1133">Transmembrane helix</keyword>
<dbReference type="RefSeq" id="XP_001271154.1">
    <property type="nucleotide sequence ID" value="XM_001271153.1"/>
</dbReference>
<dbReference type="Pfam" id="PF00226">
    <property type="entry name" value="DnaJ"/>
    <property type="match status" value="1"/>
</dbReference>
<dbReference type="InterPro" id="IPR001623">
    <property type="entry name" value="DnaJ_domain"/>
</dbReference>
<dbReference type="PROSITE" id="PS00636">
    <property type="entry name" value="DNAJ_1"/>
    <property type="match status" value="1"/>
</dbReference>
<protein>
    <submittedName>
        <fullName evidence="4">Hsp40 co-chaperone Jid1, putative</fullName>
    </submittedName>
</protein>
<dbReference type="AlphaFoldDB" id="A1CKQ4"/>
<dbReference type="EMBL" id="DS027056">
    <property type="protein sequence ID" value="EAW09728.1"/>
    <property type="molecule type" value="Genomic_DNA"/>
</dbReference>
<feature type="domain" description="J" evidence="3">
    <location>
        <begin position="51"/>
        <end position="126"/>
    </location>
</feature>
<dbReference type="GeneID" id="4703577"/>
<dbReference type="SUPFAM" id="SSF46565">
    <property type="entry name" value="Chaperone J-domain"/>
    <property type="match status" value="1"/>
</dbReference>
<feature type="region of interest" description="Disordered" evidence="1">
    <location>
        <begin position="269"/>
        <end position="302"/>
    </location>
</feature>
<evidence type="ECO:0000256" key="2">
    <source>
        <dbReference type="SAM" id="Phobius"/>
    </source>
</evidence>
<accession>A1CKQ4</accession>
<proteinExistence type="predicted"/>
<organism evidence="4 5">
    <name type="scientific">Aspergillus clavatus (strain ATCC 1007 / CBS 513.65 / DSM 816 / NCTC 3887 / NRRL 1 / QM 1276 / 107)</name>
    <dbReference type="NCBI Taxonomy" id="344612"/>
    <lineage>
        <taxon>Eukaryota</taxon>
        <taxon>Fungi</taxon>
        <taxon>Dikarya</taxon>
        <taxon>Ascomycota</taxon>
        <taxon>Pezizomycotina</taxon>
        <taxon>Eurotiomycetes</taxon>
        <taxon>Eurotiomycetidae</taxon>
        <taxon>Eurotiales</taxon>
        <taxon>Aspergillaceae</taxon>
        <taxon>Aspergillus</taxon>
        <taxon>Aspergillus subgen. Fumigati</taxon>
    </lineage>
</organism>
<dbReference type="KEGG" id="act:ACLA_039430"/>
<dbReference type="InterPro" id="IPR036869">
    <property type="entry name" value="J_dom_sf"/>
</dbReference>
<evidence type="ECO:0000259" key="3">
    <source>
        <dbReference type="PROSITE" id="PS50076"/>
    </source>
</evidence>
<dbReference type="STRING" id="344612.A1CKQ4"/>
<dbReference type="InterPro" id="IPR050817">
    <property type="entry name" value="DjlA_DnaK_co-chaperone"/>
</dbReference>
<dbReference type="PROSITE" id="PS50076">
    <property type="entry name" value="DNAJ_2"/>
    <property type="match status" value="1"/>
</dbReference>
<keyword evidence="2" id="KW-0472">Membrane</keyword>
<dbReference type="PRINTS" id="PR00625">
    <property type="entry name" value="JDOMAIN"/>
</dbReference>
<evidence type="ECO:0000313" key="5">
    <source>
        <dbReference type="Proteomes" id="UP000006701"/>
    </source>
</evidence>
<dbReference type="Gene3D" id="1.10.287.110">
    <property type="entry name" value="DnaJ domain"/>
    <property type="match status" value="1"/>
</dbReference>
<feature type="transmembrane region" description="Helical" evidence="2">
    <location>
        <begin position="183"/>
        <end position="203"/>
    </location>
</feature>
<feature type="compositionally biased region" description="Polar residues" evidence="1">
    <location>
        <begin position="269"/>
        <end position="278"/>
    </location>
</feature>
<keyword evidence="2" id="KW-0812">Transmembrane</keyword>